<organism evidence="2 3">
    <name type="scientific">Flavihumibacter fluminis</name>
    <dbReference type="NCBI Taxonomy" id="2909236"/>
    <lineage>
        <taxon>Bacteria</taxon>
        <taxon>Pseudomonadati</taxon>
        <taxon>Bacteroidota</taxon>
        <taxon>Chitinophagia</taxon>
        <taxon>Chitinophagales</taxon>
        <taxon>Chitinophagaceae</taxon>
        <taxon>Flavihumibacter</taxon>
    </lineage>
</organism>
<gene>
    <name evidence="2" type="ORF">L0U88_12295</name>
</gene>
<dbReference type="CDD" id="cd00093">
    <property type="entry name" value="HTH_XRE"/>
    <property type="match status" value="1"/>
</dbReference>
<accession>A0ABS9BI71</accession>
<keyword evidence="3" id="KW-1185">Reference proteome</keyword>
<dbReference type="Pfam" id="PF13274">
    <property type="entry name" value="SocA_Panacea"/>
    <property type="match status" value="1"/>
</dbReference>
<dbReference type="InterPro" id="IPR010982">
    <property type="entry name" value="Lambda_DNA-bd_dom_sf"/>
</dbReference>
<reference evidence="2 3" key="1">
    <citation type="submission" date="2022-01" db="EMBL/GenBank/DDBJ databases">
        <title>Flavihumibacter sp. nov., isolated from sediment of a river.</title>
        <authorList>
            <person name="Liu H."/>
        </authorList>
    </citation>
    <scope>NUCLEOTIDE SEQUENCE [LARGE SCALE GENOMIC DNA]</scope>
    <source>
        <strain evidence="2 3">RY-1</strain>
    </source>
</reference>
<dbReference type="Proteomes" id="UP001200145">
    <property type="component" value="Unassembled WGS sequence"/>
</dbReference>
<proteinExistence type="predicted"/>
<evidence type="ECO:0000313" key="3">
    <source>
        <dbReference type="Proteomes" id="UP001200145"/>
    </source>
</evidence>
<evidence type="ECO:0000259" key="1">
    <source>
        <dbReference type="Pfam" id="PF13274"/>
    </source>
</evidence>
<feature type="domain" description="Antitoxin SocA-like Panacea" evidence="1">
    <location>
        <begin position="204"/>
        <end position="313"/>
    </location>
</feature>
<dbReference type="InterPro" id="IPR001387">
    <property type="entry name" value="Cro/C1-type_HTH"/>
</dbReference>
<protein>
    <submittedName>
        <fullName evidence="2">DUF4065 domain-containing protein</fullName>
    </submittedName>
</protein>
<comment type="caution">
    <text evidence="2">The sequence shown here is derived from an EMBL/GenBank/DDBJ whole genome shotgun (WGS) entry which is preliminary data.</text>
</comment>
<dbReference type="Gene3D" id="1.10.260.40">
    <property type="entry name" value="lambda repressor-like DNA-binding domains"/>
    <property type="match status" value="1"/>
</dbReference>
<dbReference type="EMBL" id="JAKEVY010000003">
    <property type="protein sequence ID" value="MCF1715408.1"/>
    <property type="molecule type" value="Genomic_DNA"/>
</dbReference>
<evidence type="ECO:0000313" key="2">
    <source>
        <dbReference type="EMBL" id="MCF1715408.1"/>
    </source>
</evidence>
<sequence>MRSPITGKEMKLVKEVTTLPFRKEEFEVVYHYYLCEDSKEQFTDDELDAINITQVHNQYREKYGIPFPEEIKSIREKYNVSASKIAEILGFGTNNYRLYETGEMPSVSNGRLILSINQPEEFIRQVEASSHILSPKEVSIFIETAKQLEAKEKSGDYWEKLFEKQIFQFDKPNEYSGYKKPDFQKISQVIAYFNGNIEMFKTKLNKLLFYADFTMYQRTGHSITGIRYRAIPFGPVPADYEKLYLKLQDDQKINIVEIGFDNGNYGELIESNQKLEQETFSEKEKTVLDDIINKFKGLTTKQVVDISHKELAWTANIDERKIISYQKYAFALQGIN</sequence>
<dbReference type="InterPro" id="IPR025272">
    <property type="entry name" value="SocA_Panacea"/>
</dbReference>
<dbReference type="RefSeq" id="WP_234866361.1">
    <property type="nucleotide sequence ID" value="NZ_JAKEVY010000003.1"/>
</dbReference>
<name>A0ABS9BI71_9BACT</name>